<feature type="non-terminal residue" evidence="1">
    <location>
        <position position="1"/>
    </location>
</feature>
<keyword evidence="2" id="KW-1185">Reference proteome</keyword>
<sequence>QLNFIVTAEDATNVVLNPEEHQAFAWCTRETIDTFQMTPTMRKVVSDALDVLSV</sequence>
<reference evidence="1" key="1">
    <citation type="submission" date="2022-07" db="EMBL/GenBank/DDBJ databases">
        <title>Phylogenomic reconstructions and comparative analyses of Kickxellomycotina fungi.</title>
        <authorList>
            <person name="Reynolds N.K."/>
            <person name="Stajich J.E."/>
            <person name="Barry K."/>
            <person name="Grigoriev I.V."/>
            <person name="Crous P."/>
            <person name="Smith M.E."/>
        </authorList>
    </citation>
    <scope>NUCLEOTIDE SEQUENCE</scope>
    <source>
        <strain evidence="1">NRRL 5244</strain>
    </source>
</reference>
<gene>
    <name evidence="1" type="ORF">FBU59_004418</name>
</gene>
<organism evidence="1 2">
    <name type="scientific">Linderina macrospora</name>
    <dbReference type="NCBI Taxonomy" id="4868"/>
    <lineage>
        <taxon>Eukaryota</taxon>
        <taxon>Fungi</taxon>
        <taxon>Fungi incertae sedis</taxon>
        <taxon>Zoopagomycota</taxon>
        <taxon>Kickxellomycotina</taxon>
        <taxon>Kickxellomycetes</taxon>
        <taxon>Kickxellales</taxon>
        <taxon>Kickxellaceae</taxon>
        <taxon>Linderina</taxon>
    </lineage>
</organism>
<name>A0ACC1J5Q2_9FUNG</name>
<protein>
    <submittedName>
        <fullName evidence="1">Uncharacterized protein</fullName>
    </submittedName>
</protein>
<dbReference type="Proteomes" id="UP001150603">
    <property type="component" value="Unassembled WGS sequence"/>
</dbReference>
<dbReference type="EMBL" id="JANBPW010003152">
    <property type="protein sequence ID" value="KAJ1938495.1"/>
    <property type="molecule type" value="Genomic_DNA"/>
</dbReference>
<comment type="caution">
    <text evidence="1">The sequence shown here is derived from an EMBL/GenBank/DDBJ whole genome shotgun (WGS) entry which is preliminary data.</text>
</comment>
<proteinExistence type="predicted"/>
<accession>A0ACC1J5Q2</accession>
<evidence type="ECO:0000313" key="1">
    <source>
        <dbReference type="EMBL" id="KAJ1938495.1"/>
    </source>
</evidence>
<evidence type="ECO:0000313" key="2">
    <source>
        <dbReference type="Proteomes" id="UP001150603"/>
    </source>
</evidence>